<feature type="domain" description="DUF218" evidence="1">
    <location>
        <begin position="48"/>
        <end position="164"/>
    </location>
</feature>
<evidence type="ECO:0000259" key="1">
    <source>
        <dbReference type="Pfam" id="PF02698"/>
    </source>
</evidence>
<dbReference type="Gene3D" id="3.40.50.620">
    <property type="entry name" value="HUPs"/>
    <property type="match status" value="1"/>
</dbReference>
<reference evidence="2" key="1">
    <citation type="submission" date="2023-03" db="EMBL/GenBank/DDBJ databases">
        <title>Massive genome expansion in bonnet fungi (Mycena s.s.) driven by repeated elements and novel gene families across ecological guilds.</title>
        <authorList>
            <consortium name="Lawrence Berkeley National Laboratory"/>
            <person name="Harder C.B."/>
            <person name="Miyauchi S."/>
            <person name="Viragh M."/>
            <person name="Kuo A."/>
            <person name="Thoen E."/>
            <person name="Andreopoulos B."/>
            <person name="Lu D."/>
            <person name="Skrede I."/>
            <person name="Drula E."/>
            <person name="Henrissat B."/>
            <person name="Morin E."/>
            <person name="Kohler A."/>
            <person name="Barry K."/>
            <person name="LaButti K."/>
            <person name="Morin E."/>
            <person name="Salamov A."/>
            <person name="Lipzen A."/>
            <person name="Mereny Z."/>
            <person name="Hegedus B."/>
            <person name="Baldrian P."/>
            <person name="Stursova M."/>
            <person name="Weitz H."/>
            <person name="Taylor A."/>
            <person name="Grigoriev I.V."/>
            <person name="Nagy L.G."/>
            <person name="Martin F."/>
            <person name="Kauserud H."/>
        </authorList>
    </citation>
    <scope>NUCLEOTIDE SEQUENCE</scope>
    <source>
        <strain evidence="2">CBHHK188m</strain>
    </source>
</reference>
<name>A0AAD7N6Q2_9AGAR</name>
<evidence type="ECO:0000313" key="2">
    <source>
        <dbReference type="EMBL" id="KAJ7748203.1"/>
    </source>
</evidence>
<dbReference type="EMBL" id="JARJLG010000091">
    <property type="protein sequence ID" value="KAJ7748203.1"/>
    <property type="molecule type" value="Genomic_DNA"/>
</dbReference>
<accession>A0AAD7N6Q2</accession>
<dbReference type="CDD" id="cd06259">
    <property type="entry name" value="YdcF-like"/>
    <property type="match status" value="1"/>
</dbReference>
<dbReference type="PANTHER" id="PTHR30336:SF20">
    <property type="entry name" value="DUF218 DOMAIN-CONTAINING PROTEIN"/>
    <property type="match status" value="1"/>
</dbReference>
<dbReference type="GO" id="GO:0005886">
    <property type="term" value="C:plasma membrane"/>
    <property type="evidence" value="ECO:0007669"/>
    <property type="project" value="TreeGrafter"/>
</dbReference>
<sequence>MLQQNTTVNANATLIYNYHRLSSTLPPPAPDTSNPYDALFTLCSLDTRVATYAAELYHKGIAPLLIFSGGVGTLTAGRFTASEAEVFASIARGLGVPDSAILIEPRAGNTGENVKFTHALLQELGLLEKIKRFVLVQKPYMERRTWATFVKQWPGGDFTSRENGVEFTVTSPPLTWEEYPDDENPREHVINIMVGDLVRIREYAAKGFQVAQKIPEEVWAAAERLIAAGYDKHLPT</sequence>
<dbReference type="InterPro" id="IPR014729">
    <property type="entry name" value="Rossmann-like_a/b/a_fold"/>
</dbReference>
<proteinExistence type="predicted"/>
<dbReference type="Proteomes" id="UP001215280">
    <property type="component" value="Unassembled WGS sequence"/>
</dbReference>
<evidence type="ECO:0000313" key="3">
    <source>
        <dbReference type="Proteomes" id="UP001215280"/>
    </source>
</evidence>
<organism evidence="2 3">
    <name type="scientific">Mycena maculata</name>
    <dbReference type="NCBI Taxonomy" id="230809"/>
    <lineage>
        <taxon>Eukaryota</taxon>
        <taxon>Fungi</taxon>
        <taxon>Dikarya</taxon>
        <taxon>Basidiomycota</taxon>
        <taxon>Agaricomycotina</taxon>
        <taxon>Agaricomycetes</taxon>
        <taxon>Agaricomycetidae</taxon>
        <taxon>Agaricales</taxon>
        <taxon>Marasmiineae</taxon>
        <taxon>Mycenaceae</taxon>
        <taxon>Mycena</taxon>
    </lineage>
</organism>
<comment type="caution">
    <text evidence="2">The sequence shown here is derived from an EMBL/GenBank/DDBJ whole genome shotgun (WGS) entry which is preliminary data.</text>
</comment>
<gene>
    <name evidence="2" type="ORF">DFH07DRAFT_830433</name>
</gene>
<keyword evidence="3" id="KW-1185">Reference proteome</keyword>
<dbReference type="Pfam" id="PF02698">
    <property type="entry name" value="DUF218"/>
    <property type="match status" value="1"/>
</dbReference>
<dbReference type="AlphaFoldDB" id="A0AAD7N6Q2"/>
<dbReference type="InterPro" id="IPR051599">
    <property type="entry name" value="Cell_Envelope_Assoc"/>
</dbReference>
<dbReference type="PANTHER" id="PTHR30336">
    <property type="entry name" value="INNER MEMBRANE PROTEIN, PROBABLE PERMEASE"/>
    <property type="match status" value="1"/>
</dbReference>
<dbReference type="InterPro" id="IPR003848">
    <property type="entry name" value="DUF218"/>
</dbReference>
<protein>
    <submittedName>
        <fullName evidence="2">DUF218 domain-containing protein</fullName>
    </submittedName>
</protein>